<keyword evidence="3" id="KW-0272">Extracellular matrix</keyword>
<evidence type="ECO:0000313" key="13">
    <source>
        <dbReference type="Ensembl" id="ENSLBEP00000017134.1"/>
    </source>
</evidence>
<comment type="subcellular location">
    <subcellularLocation>
        <location evidence="1">Secreted</location>
        <location evidence="1">Extracellular space</location>
        <location evidence="1">Extracellular matrix</location>
        <location evidence="1">Basement membrane</location>
    </subcellularLocation>
</comment>
<name>A0A3Q3FC40_9LABR</name>
<reference evidence="13" key="1">
    <citation type="submission" date="2025-08" db="UniProtKB">
        <authorList>
            <consortium name="Ensembl"/>
        </authorList>
    </citation>
    <scope>IDENTIFICATION</scope>
</reference>
<keyword evidence="4" id="KW-0597">Phosphoprotein</keyword>
<reference evidence="13" key="2">
    <citation type="submission" date="2025-09" db="UniProtKB">
        <authorList>
            <consortium name="Ensembl"/>
        </authorList>
    </citation>
    <scope>IDENTIFICATION</scope>
</reference>
<dbReference type="InterPro" id="IPR036116">
    <property type="entry name" value="FN3_sf"/>
</dbReference>
<dbReference type="SMART" id="SM00327">
    <property type="entry name" value="VWA"/>
    <property type="match status" value="1"/>
</dbReference>
<dbReference type="PROSITE" id="PS50853">
    <property type="entry name" value="FN3"/>
    <property type="match status" value="1"/>
</dbReference>
<sequence length="369" mass="40723">TASPGLILSVESYSRLNKSSVHKGHKTCGSGDILLLLDSSGSIANYEFSRLLQFTAELLHPFTLGRGHVRVGLLQVGTQPNLEFSLDVHSTQESLQKALRRVNQLQGDTKTEAALRVALELLSKMENNVPKILLWLTDGVQPGDVDELMTELKAQGVYVLAVFTVHGNYQVLQRAITPPLESHLYSVDINNIEIITEDLREAIIGMSERLRVVHLTSSSAVLQWRPVLSTGDGYYELYYISELISDSEMRRILPGDSSWAEIINLQPDTSYKAFLRPESNQRLFNTLSVSFHTLPGERIPVVVSLSDSGPHQIRVSWGPLQPADQQDQALLTGLAPGTQYLVTVSALHVSGKERAMSVKACTQEGKLSI</sequence>
<feature type="domain" description="VWFA" evidence="11">
    <location>
        <begin position="32"/>
        <end position="203"/>
    </location>
</feature>
<keyword evidence="14" id="KW-1185">Reference proteome</keyword>
<dbReference type="GeneTree" id="ENSGT00940000160734"/>
<evidence type="ECO:0000256" key="5">
    <source>
        <dbReference type="ARBA" id="ARBA00022729"/>
    </source>
</evidence>
<evidence type="ECO:0000256" key="7">
    <source>
        <dbReference type="ARBA" id="ARBA00022869"/>
    </source>
</evidence>
<dbReference type="Gene3D" id="3.40.50.410">
    <property type="entry name" value="von Willebrand factor, type A domain"/>
    <property type="match status" value="1"/>
</dbReference>
<proteinExistence type="predicted"/>
<keyword evidence="7" id="KW-0084">Basement membrane</keyword>
<dbReference type="AlphaFoldDB" id="A0A3Q3FC40"/>
<dbReference type="InterPro" id="IPR003961">
    <property type="entry name" value="FN3_dom"/>
</dbReference>
<evidence type="ECO:0000256" key="4">
    <source>
        <dbReference type="ARBA" id="ARBA00022553"/>
    </source>
</evidence>
<comment type="function">
    <text evidence="10">Promotes matrix assembly. Involved in the organization of skeletal muscles and in the formation of neuromuscular junctions.</text>
</comment>
<dbReference type="STRING" id="56723.ENSLBEP00000017134"/>
<dbReference type="InterPro" id="IPR036465">
    <property type="entry name" value="vWFA_dom_sf"/>
</dbReference>
<evidence type="ECO:0000256" key="9">
    <source>
        <dbReference type="ARBA" id="ARBA00029542"/>
    </source>
</evidence>
<evidence type="ECO:0000256" key="2">
    <source>
        <dbReference type="ARBA" id="ARBA00022525"/>
    </source>
</evidence>
<evidence type="ECO:0000256" key="8">
    <source>
        <dbReference type="ARBA" id="ARBA00023157"/>
    </source>
</evidence>
<dbReference type="CDD" id="cd01450">
    <property type="entry name" value="vWFA_subfamily_ECM"/>
    <property type="match status" value="1"/>
</dbReference>
<dbReference type="SUPFAM" id="SSF49265">
    <property type="entry name" value="Fibronectin type III"/>
    <property type="match status" value="1"/>
</dbReference>
<dbReference type="PRINTS" id="PR00453">
    <property type="entry name" value="VWFADOMAIN"/>
</dbReference>
<dbReference type="InterPro" id="IPR013783">
    <property type="entry name" value="Ig-like_fold"/>
</dbReference>
<dbReference type="PANTHER" id="PTHR24020:SF77">
    <property type="entry name" value="VON WILLEBRAND FACTOR A DOMAIN-CONTAINING PROTEIN 1"/>
    <property type="match status" value="1"/>
</dbReference>
<dbReference type="GO" id="GO:0005604">
    <property type="term" value="C:basement membrane"/>
    <property type="evidence" value="ECO:0007669"/>
    <property type="project" value="UniProtKB-SubCell"/>
</dbReference>
<organism evidence="13 14">
    <name type="scientific">Labrus bergylta</name>
    <name type="common">ballan wrasse</name>
    <dbReference type="NCBI Taxonomy" id="56723"/>
    <lineage>
        <taxon>Eukaryota</taxon>
        <taxon>Metazoa</taxon>
        <taxon>Chordata</taxon>
        <taxon>Craniata</taxon>
        <taxon>Vertebrata</taxon>
        <taxon>Euteleostomi</taxon>
        <taxon>Actinopterygii</taxon>
        <taxon>Neopterygii</taxon>
        <taxon>Teleostei</taxon>
        <taxon>Neoteleostei</taxon>
        <taxon>Acanthomorphata</taxon>
        <taxon>Eupercaria</taxon>
        <taxon>Labriformes</taxon>
        <taxon>Labridae</taxon>
        <taxon>Labrus</taxon>
    </lineage>
</organism>
<dbReference type="PROSITE" id="PS50234">
    <property type="entry name" value="VWFA"/>
    <property type="match status" value="1"/>
</dbReference>
<dbReference type="SMART" id="SM00060">
    <property type="entry name" value="FN3"/>
    <property type="match status" value="2"/>
</dbReference>
<accession>A0A3Q3FC40</accession>
<feature type="domain" description="Fibronectin type-III" evidence="12">
    <location>
        <begin position="206"/>
        <end position="296"/>
    </location>
</feature>
<evidence type="ECO:0000313" key="14">
    <source>
        <dbReference type="Proteomes" id="UP000261660"/>
    </source>
</evidence>
<evidence type="ECO:0000256" key="10">
    <source>
        <dbReference type="ARBA" id="ARBA00046169"/>
    </source>
</evidence>
<keyword evidence="6" id="KW-0677">Repeat</keyword>
<dbReference type="InterPro" id="IPR050525">
    <property type="entry name" value="ECM_Assembly_Org"/>
</dbReference>
<dbReference type="Ensembl" id="ENSLBET00000018100.1">
    <property type="protein sequence ID" value="ENSLBEP00000017134.1"/>
    <property type="gene ID" value="ENSLBEG00000013207.1"/>
</dbReference>
<protein>
    <recommendedName>
        <fullName evidence="9">von Willebrand factor A domain-containing protein 1</fullName>
    </recommendedName>
</protein>
<dbReference type="InterPro" id="IPR002035">
    <property type="entry name" value="VWF_A"/>
</dbReference>
<evidence type="ECO:0000256" key="1">
    <source>
        <dbReference type="ARBA" id="ARBA00004302"/>
    </source>
</evidence>
<keyword evidence="8" id="KW-1015">Disulfide bond</keyword>
<evidence type="ECO:0000256" key="3">
    <source>
        <dbReference type="ARBA" id="ARBA00022530"/>
    </source>
</evidence>
<evidence type="ECO:0000259" key="12">
    <source>
        <dbReference type="PROSITE" id="PS50853"/>
    </source>
</evidence>
<dbReference type="Gene3D" id="2.60.40.10">
    <property type="entry name" value="Immunoglobulins"/>
    <property type="match status" value="2"/>
</dbReference>
<keyword evidence="5" id="KW-0732">Signal</keyword>
<keyword evidence="2" id="KW-0964">Secreted</keyword>
<evidence type="ECO:0000259" key="11">
    <source>
        <dbReference type="PROSITE" id="PS50234"/>
    </source>
</evidence>
<dbReference type="SUPFAM" id="SSF53300">
    <property type="entry name" value="vWA-like"/>
    <property type="match status" value="1"/>
</dbReference>
<dbReference type="PANTHER" id="PTHR24020">
    <property type="entry name" value="COLLAGEN ALPHA"/>
    <property type="match status" value="1"/>
</dbReference>
<dbReference type="CDD" id="cd00063">
    <property type="entry name" value="FN3"/>
    <property type="match status" value="2"/>
</dbReference>
<dbReference type="Proteomes" id="UP000261660">
    <property type="component" value="Unplaced"/>
</dbReference>
<dbReference type="InParanoid" id="A0A3Q3FC40"/>
<evidence type="ECO:0000256" key="6">
    <source>
        <dbReference type="ARBA" id="ARBA00022737"/>
    </source>
</evidence>
<dbReference type="Pfam" id="PF00092">
    <property type="entry name" value="VWA"/>
    <property type="match status" value="1"/>
</dbReference>